<dbReference type="PANTHER" id="PTHR43767:SF1">
    <property type="entry name" value="NONRIBOSOMAL PEPTIDE SYNTHASE PES1 (EUROFUNG)-RELATED"/>
    <property type="match status" value="1"/>
</dbReference>
<feature type="domain" description="AMP-binding enzyme C-terminal" evidence="2">
    <location>
        <begin position="438"/>
        <end position="513"/>
    </location>
</feature>
<dbReference type="InterPro" id="IPR020845">
    <property type="entry name" value="AMP-binding_CS"/>
</dbReference>
<dbReference type="Gene3D" id="3.30.300.30">
    <property type="match status" value="1"/>
</dbReference>
<gene>
    <name evidence="3" type="ORF">SAMN05444171_5108</name>
</gene>
<dbReference type="Gene3D" id="3.40.50.12780">
    <property type="entry name" value="N-terminal domain of ligase-like"/>
    <property type="match status" value="1"/>
</dbReference>
<dbReference type="InterPro" id="IPR050237">
    <property type="entry name" value="ATP-dep_AMP-bd_enzyme"/>
</dbReference>
<dbReference type="Pfam" id="PF13193">
    <property type="entry name" value="AMP-binding_C"/>
    <property type="match status" value="1"/>
</dbReference>
<dbReference type="SUPFAM" id="SSF56801">
    <property type="entry name" value="Acetyl-CoA synthetase-like"/>
    <property type="match status" value="1"/>
</dbReference>
<dbReference type="InterPro" id="IPR000873">
    <property type="entry name" value="AMP-dep_synth/lig_dom"/>
</dbReference>
<dbReference type="InterPro" id="IPR045851">
    <property type="entry name" value="AMP-bd_C_sf"/>
</dbReference>
<evidence type="ECO:0000313" key="4">
    <source>
        <dbReference type="Proteomes" id="UP000183208"/>
    </source>
</evidence>
<dbReference type="RefSeq" id="WP_074824954.1">
    <property type="nucleotide sequence ID" value="NZ_FNTI01000001.1"/>
</dbReference>
<feature type="domain" description="AMP-dependent synthetase/ligase" evidence="1">
    <location>
        <begin position="29"/>
        <end position="388"/>
    </location>
</feature>
<dbReference type="PROSITE" id="PS00455">
    <property type="entry name" value="AMP_BINDING"/>
    <property type="match status" value="1"/>
</dbReference>
<dbReference type="InterPro" id="IPR025110">
    <property type="entry name" value="AMP-bd_C"/>
</dbReference>
<dbReference type="PANTHER" id="PTHR43767">
    <property type="entry name" value="LONG-CHAIN-FATTY-ACID--COA LIGASE"/>
    <property type="match status" value="1"/>
</dbReference>
<sequence>MESDLATAGTAWNDTRVFSPDVCVLRNILDRNAAEAPDKVFVRFDDGNEWTYAQTRATVRRTAAALQRMGVAQDDHVLTWLPNSPDALRIWFAINYIGAVYVPMNIAWRGQVLENAVRVSAARFLISHADLADRILDIDRCALTELLLIGPRASDKRLPGFTHHDVAELALQAEPAPPPRPIMPWDNQMIIYTSGTTGPSKGVLCSYMHCGSCALAFPPLTGEDRNLVNLPLFHMSGTGAVYRMLAKGGSIALVEAFETRTFWDTVRRTQATYLTLLGAMVPFLLKEPPGPRDRDHTLRNVAIVPLADGFEEFGERFGVDVYTVFNMTETSWPILSERNPATLGTCGRPRPGVSARVVDDNDIEVEPGKVGELVLRTDAPWAMSHGYYGNPEATARAWRNGWFHTGDAFRRNEQGELFFVDRIKDAIRRRGENISSFEVEAAINGHPDVREVAVVGVPSEFGEDDVLAVVAPVEGRTIDCTALLDWLQPRLAHFMIPRYIRVLPELPKTPTQKVQKHLLRADGIGAGTWDREAAGLRIRREKLASLGAIEDEAR</sequence>
<reference evidence="3 4" key="1">
    <citation type="submission" date="2016-10" db="EMBL/GenBank/DDBJ databases">
        <authorList>
            <person name="de Groot N.N."/>
        </authorList>
    </citation>
    <scope>NUCLEOTIDE SEQUENCE [LARGE SCALE GENOMIC DNA]</scope>
    <source>
        <strain evidence="3 4">GAS522</strain>
    </source>
</reference>
<dbReference type="Pfam" id="PF00501">
    <property type="entry name" value="AMP-binding"/>
    <property type="match status" value="1"/>
</dbReference>
<proteinExistence type="predicted"/>
<name>A0A1M7D076_9BRAD</name>
<dbReference type="AlphaFoldDB" id="A0A1M7D076"/>
<dbReference type="InterPro" id="IPR042099">
    <property type="entry name" value="ANL_N_sf"/>
</dbReference>
<organism evidence="3 4">
    <name type="scientific">Bradyrhizobium lablabi</name>
    <dbReference type="NCBI Taxonomy" id="722472"/>
    <lineage>
        <taxon>Bacteria</taxon>
        <taxon>Pseudomonadati</taxon>
        <taxon>Pseudomonadota</taxon>
        <taxon>Alphaproteobacteria</taxon>
        <taxon>Hyphomicrobiales</taxon>
        <taxon>Nitrobacteraceae</taxon>
        <taxon>Bradyrhizobium</taxon>
    </lineage>
</organism>
<dbReference type="Proteomes" id="UP000183208">
    <property type="component" value="Unassembled WGS sequence"/>
</dbReference>
<keyword evidence="3" id="KW-0436">Ligase</keyword>
<accession>A0A1M7D076</accession>
<dbReference type="OrthoDB" id="7315605at2"/>
<dbReference type="GO" id="GO:0016878">
    <property type="term" value="F:acid-thiol ligase activity"/>
    <property type="evidence" value="ECO:0007669"/>
    <property type="project" value="UniProtKB-ARBA"/>
</dbReference>
<protein>
    <submittedName>
        <fullName evidence="3">Crotonobetaine/carnitine-CoA ligase</fullName>
    </submittedName>
</protein>
<evidence type="ECO:0000259" key="1">
    <source>
        <dbReference type="Pfam" id="PF00501"/>
    </source>
</evidence>
<dbReference type="EMBL" id="FNTI01000001">
    <property type="protein sequence ID" value="SED77273.1"/>
    <property type="molecule type" value="Genomic_DNA"/>
</dbReference>
<evidence type="ECO:0000313" key="3">
    <source>
        <dbReference type="EMBL" id="SED77273.1"/>
    </source>
</evidence>
<evidence type="ECO:0000259" key="2">
    <source>
        <dbReference type="Pfam" id="PF13193"/>
    </source>
</evidence>